<feature type="compositionally biased region" description="Low complexity" evidence="1">
    <location>
        <begin position="294"/>
        <end position="313"/>
    </location>
</feature>
<evidence type="ECO:0000256" key="1">
    <source>
        <dbReference type="SAM" id="MobiDB-lite"/>
    </source>
</evidence>
<feature type="region of interest" description="Disordered" evidence="1">
    <location>
        <begin position="198"/>
        <end position="227"/>
    </location>
</feature>
<feature type="compositionally biased region" description="Polar residues" evidence="1">
    <location>
        <begin position="1011"/>
        <end position="1025"/>
    </location>
</feature>
<feature type="compositionally biased region" description="Polar residues" evidence="1">
    <location>
        <begin position="1206"/>
        <end position="1218"/>
    </location>
</feature>
<feature type="compositionally biased region" description="Basic and acidic residues" evidence="1">
    <location>
        <begin position="968"/>
        <end position="983"/>
    </location>
</feature>
<feature type="region of interest" description="Disordered" evidence="1">
    <location>
        <begin position="283"/>
        <end position="368"/>
    </location>
</feature>
<feature type="compositionally biased region" description="Basic residues" evidence="1">
    <location>
        <begin position="837"/>
        <end position="850"/>
    </location>
</feature>
<feature type="compositionally biased region" description="Basic and acidic residues" evidence="1">
    <location>
        <begin position="423"/>
        <end position="439"/>
    </location>
</feature>
<feature type="region of interest" description="Disordered" evidence="1">
    <location>
        <begin position="48"/>
        <end position="96"/>
    </location>
</feature>
<feature type="compositionally biased region" description="Basic residues" evidence="1">
    <location>
        <begin position="1190"/>
        <end position="1201"/>
    </location>
</feature>
<protein>
    <submittedName>
        <fullName evidence="2">Uncharacterized protein</fullName>
    </submittedName>
</protein>
<feature type="compositionally biased region" description="Basic and acidic residues" evidence="1">
    <location>
        <begin position="200"/>
        <end position="209"/>
    </location>
</feature>
<sequence>MKREGGLSMKSQISANNVHHSVNSQSGGSYSFGSRDGELLTNLWLPVTKSSLPSAPPMHSHARIPRAQKYNGKPGSVNGNLSLHSPPRNPTATTELQKENDPVIIDPATSPVPSPPPSSSLSWHLLDSEIPPSETPTIEFLPVLRKTNPLETVSRGLIDRDRVHSSSVPNLCLPEEPVENPEEFILDDMLFAMTPRRRPLRPEMGEARQRRSSSSVSDRRGSSTPRPFLSIGKKYGWSVSDITSYFTRIETDEHATPNVAQYFAFLEEFRNPWKVNRKPLESPKATINNKNTIEEVSSEVPASEHSSASAHNSNRSKRDSDTSDETSFTWSSSTSSSFSTSEDDSGEDLDERENDANDDVDDYSTFWDDISPTEEKLANESKLMDGNSANVLVPGDVAMVVKKDLEEHTGNKDTEVEIEEGKEDCKDTAPGRSEREEIPSGKSEVACTLMNSGTSPIPALCISSPTKANSDAVPEMDTVHMHQARKAPLITEPVTTTKDHILNILKSWSTEIKQSKTAVPDPSTQISIHVLYSKINLHLIGVINRVTAVLMESSDSTGREEPVWTDQMPPPGGDSTTTELLFIDRSYSNRSDQPWEVVLPLPNLTPSAPLPDTDYILGSVTGHPKDSHNFDGPLRPNTTYELRLRLYTDFGCGTTGPVQVSTMELQERPLCTEEESRLQIHSSSTVPKQNVSATNTVAPPVCAPATFTTKVECPIRRVKTQEFVQTIPSNRPPKAIIVEYPEPESGTTQSANAVDGFVCQYLPYCDVEEEAFSPITVRKYSLAAGQDSVCCANCQKPDQLSVDTSLKDKITTQVAAPAADLQETDEFQSDWVASGRSSRHRSKRKSKNKKSYMSVIEIQCPQDSKGNISNAKFNPPQSFEKRRPARSKKLHYEPVELQIDSPILLDDNDQVENISDIDVPAEMAQKRHQPQQRQQQQSGLPVVLTVRSSRASNAHVESAVSKTSETPVARKESGSLGSHRQDLPESSLGYDSDVEMQPKRTSKSARRSAGQHDQSIHLVSSSSLNFPPATKGHASGAKAKGMEERETILYSRLPPEVPLRRKKSQKLLTNAANSEPSAILRTDEQFGSTDDYTHESRTSLHGHFSSRSHALNRKDDGENGAELLRSKKDSVRSESHSSRSRQEFTNAGHVIIPFDPQWNRKGHAAETSVVPTPGENSPDSGHLPSQHNTHTSRHRTAHRKPASPVRSRNQNSAPSESFLTRDHNNSKRPQKKLFLEDHVLPKALPEEDCRRSCESPRSENYYHHRHADIYQKAPKNKKSSSSDRCPDYVYSRRGSRIRFSTSLEVLDADEYDRRSDKSWARLTAQDKAMIKEELNKYKAHEMVVHSESRQYTRQVVVSSFV</sequence>
<reference evidence="2" key="1">
    <citation type="submission" date="2016-01" db="EMBL/GenBank/DDBJ databases">
        <title>Reference transcriptome for the parasite Schistocephalus solidus: insights into the molecular evolution of parasitism.</title>
        <authorList>
            <person name="Hebert F.O."/>
            <person name="Grambauer S."/>
            <person name="Barber I."/>
            <person name="Landry C.R."/>
            <person name="Aubin-Horth N."/>
        </authorList>
    </citation>
    <scope>NUCLEOTIDE SEQUENCE</scope>
</reference>
<organism evidence="2">
    <name type="scientific">Schistocephalus solidus</name>
    <name type="common">Tapeworm</name>
    <dbReference type="NCBI Taxonomy" id="70667"/>
    <lineage>
        <taxon>Eukaryota</taxon>
        <taxon>Metazoa</taxon>
        <taxon>Spiralia</taxon>
        <taxon>Lophotrochozoa</taxon>
        <taxon>Platyhelminthes</taxon>
        <taxon>Cestoda</taxon>
        <taxon>Eucestoda</taxon>
        <taxon>Diphyllobothriidea</taxon>
        <taxon>Diphyllobothriidae</taxon>
        <taxon>Schistocephalus</taxon>
    </lineage>
</organism>
<feature type="compositionally biased region" description="Acidic residues" evidence="1">
    <location>
        <begin position="341"/>
        <end position="362"/>
    </location>
</feature>
<feature type="compositionally biased region" description="Polar residues" evidence="1">
    <location>
        <begin position="861"/>
        <end position="877"/>
    </location>
</feature>
<feature type="region of interest" description="Disordered" evidence="1">
    <location>
        <begin position="1"/>
        <end position="33"/>
    </location>
</feature>
<feature type="region of interest" description="Disordered" evidence="1">
    <location>
        <begin position="1264"/>
        <end position="1287"/>
    </location>
</feature>
<proteinExistence type="predicted"/>
<feature type="compositionally biased region" description="Basic and acidic residues" evidence="1">
    <location>
        <begin position="1124"/>
        <end position="1142"/>
    </location>
</feature>
<accession>A0A0X3PHM2</accession>
<feature type="compositionally biased region" description="Low complexity" evidence="1">
    <location>
        <begin position="325"/>
        <end position="340"/>
    </location>
</feature>
<feature type="compositionally biased region" description="Polar residues" evidence="1">
    <location>
        <begin position="1174"/>
        <end position="1189"/>
    </location>
</feature>
<gene>
    <name evidence="2" type="ORF">TR88140</name>
</gene>
<feature type="region of interest" description="Disordered" evidence="1">
    <location>
        <begin position="1068"/>
        <end position="1239"/>
    </location>
</feature>
<feature type="region of interest" description="Disordered" evidence="1">
    <location>
        <begin position="949"/>
        <end position="1043"/>
    </location>
</feature>
<dbReference type="GO" id="GO:0030036">
    <property type="term" value="P:actin cytoskeleton organization"/>
    <property type="evidence" value="ECO:0007669"/>
    <property type="project" value="TreeGrafter"/>
</dbReference>
<dbReference type="EMBL" id="GEEE01012405">
    <property type="protein sequence ID" value="JAP50820.1"/>
    <property type="molecule type" value="Transcribed_RNA"/>
</dbReference>
<dbReference type="GO" id="GO:0003779">
    <property type="term" value="F:actin binding"/>
    <property type="evidence" value="ECO:0007669"/>
    <property type="project" value="TreeGrafter"/>
</dbReference>
<feature type="compositionally biased region" description="Polar residues" evidence="1">
    <location>
        <begin position="9"/>
        <end position="32"/>
    </location>
</feature>
<feature type="region of interest" description="Disordered" evidence="1">
    <location>
        <begin position="417"/>
        <end position="441"/>
    </location>
</feature>
<evidence type="ECO:0000313" key="2">
    <source>
        <dbReference type="EMBL" id="JAP50820.1"/>
    </source>
</evidence>
<dbReference type="PANTHER" id="PTHR12751">
    <property type="entry name" value="PHOSPHATASE AND ACTIN REGULATOR PHACTR"/>
    <property type="match status" value="1"/>
</dbReference>
<name>A0A0X3PHM2_SCHSO</name>
<feature type="region of interest" description="Disordered" evidence="1">
    <location>
        <begin position="828"/>
        <end position="890"/>
    </location>
</feature>
<dbReference type="PANTHER" id="PTHR12751:SF18">
    <property type="entry name" value="PHOSPHATASE AND ACTIN REGULATOR 1"/>
    <property type="match status" value="1"/>
</dbReference>